<accession>A0ACC7LHR8</accession>
<sequence length="985" mass="110828">MEFLQLACLLLVLVLLRSFVPIGKKVLAFAFSLALGILFAIQFSSVILTGNIADYRFYENFSLKDATSVSDFFGTELLFIILALALATLIVHFLGKVVRTRLANKILPIGLLLAGFVIMGFNGGILNNAYDTLKLKFAGSASFEEALKSLGIDADEYVLKKDVKASPGKNIIVLSLESLEKGYLGEKLAHLTPNLRQIVKDGTLYDMEQSPAGGWTSASMYALMSGVPAFFGLHGNSVFQNNYENKLTSLPDVLKSAGYDLQYFIGNKEYSGIDDMLKTFGFDVKSEKDFETQYEKLVWGIHDKDLFEEFKKELRLKKNSDRPFAMFLSSISTHFPNGVLDKRMDSILPPQPSNLEFMVSATDYFVGDLMAFLSKERMLDNTVFYIFPDHLLMSTTTQVFDQMQERSLFLLTNADSDDITYDIKKPITQIDVSKIILEGARVEHNAKFLTDFIADPDKNAFLSRNNTHILRLNDAALKTFNCKDGIIVEVDATSGNFIVKNHEGIIVATGDMPTGPNCHRVLFDEQLRPFEDKSIAFAHITKDIPELPYLDIFTIENTVYASLKGKPNFGLTKKGEDQVVFEKSDIDLILEINASQKENFIRITSSTYNSKKGSSFSMGDQNIRITRRGLTMVILNSVKKYELKTFDTYGSEEEAAEFISLLEQLSQDHVPYIIFAHDSAHKNLKPFSENLEDLGFHALAGLKNRETYIAHNLSGKMVEEVGDASISEGLPYPKSPTNKKLYFTSPISDFLKDTDRFIAHAGGSIDNLKYTNALEALDLNYQKGFRLFELDISETKDGHFVATHDWKHWATQTNYSGELPVSRAEFLAHKIYGKYTPMDMEAINTWFASHKDAVLVTDKINEPVKFSEMFVDKNRLQMELFTLDAVEKAAEANVSTLISALPLSKIQGDKLDYLKKNKVTAVAVPRTNIPAQKELFKTLGNNDIKVYVYQVNVEPGKDEKYVLENEIGIVYGMYADNWIFDPEQK</sequence>
<protein>
    <submittedName>
        <fullName evidence="1">Sulfatase-like hydrolase/transferase</fullName>
    </submittedName>
</protein>
<proteinExistence type="predicted"/>
<name>A0ACC7LHR8_9FLAO</name>
<evidence type="ECO:0000313" key="2">
    <source>
        <dbReference type="Proteomes" id="UP001595191"/>
    </source>
</evidence>
<gene>
    <name evidence="1" type="ORF">ACEZ3G_06215</name>
</gene>
<keyword evidence="2" id="KW-1185">Reference proteome</keyword>
<dbReference type="EMBL" id="JBHFPV010000001">
    <property type="protein sequence ID" value="MFH6603064.1"/>
    <property type="molecule type" value="Genomic_DNA"/>
</dbReference>
<reference evidence="1" key="1">
    <citation type="submission" date="2024-09" db="EMBL/GenBank/DDBJ databases">
        <authorList>
            <person name="Liu J."/>
        </authorList>
    </citation>
    <scope>NUCLEOTIDE SEQUENCE</scope>
    <source>
        <strain evidence="1">NBU2967</strain>
    </source>
</reference>
<evidence type="ECO:0000313" key="1">
    <source>
        <dbReference type="EMBL" id="MFH6603064.1"/>
    </source>
</evidence>
<comment type="caution">
    <text evidence="1">The sequence shown here is derived from an EMBL/GenBank/DDBJ whole genome shotgun (WGS) entry which is preliminary data.</text>
</comment>
<dbReference type="Proteomes" id="UP001595191">
    <property type="component" value="Unassembled WGS sequence"/>
</dbReference>
<organism evidence="1 2">
    <name type="scientific">Meishania litoralis</name>
    <dbReference type="NCBI Taxonomy" id="3434685"/>
    <lineage>
        <taxon>Bacteria</taxon>
        <taxon>Pseudomonadati</taxon>
        <taxon>Bacteroidota</taxon>
        <taxon>Flavobacteriia</taxon>
        <taxon>Flavobacteriales</taxon>
        <taxon>Flavobacteriaceae</taxon>
        <taxon>Meishania</taxon>
    </lineage>
</organism>